<evidence type="ECO:0000313" key="6">
    <source>
        <dbReference type="Proteomes" id="UP001218788"/>
    </source>
</evidence>
<dbReference type="CDD" id="cd03360">
    <property type="entry name" value="LbH_AT_putative"/>
    <property type="match status" value="1"/>
</dbReference>
<dbReference type="InterPro" id="IPR020019">
    <property type="entry name" value="AcTrfase_PglD-like"/>
</dbReference>
<dbReference type="NCBIfam" id="TIGR03570">
    <property type="entry name" value="NeuD_NnaD"/>
    <property type="match status" value="1"/>
</dbReference>
<dbReference type="InterPro" id="IPR041561">
    <property type="entry name" value="PglD_N"/>
</dbReference>
<evidence type="ECO:0000256" key="1">
    <source>
        <dbReference type="ARBA" id="ARBA00007274"/>
    </source>
</evidence>
<name>A0ABT5L0D4_9ALTE</name>
<comment type="caution">
    <text evidence="5">The sequence shown here is derived from an EMBL/GenBank/DDBJ whole genome shotgun (WGS) entry which is preliminary data.</text>
</comment>
<dbReference type="Gene3D" id="2.160.10.10">
    <property type="entry name" value="Hexapeptide repeat proteins"/>
    <property type="match status" value="1"/>
</dbReference>
<dbReference type="RefSeq" id="WP_273639349.1">
    <property type="nucleotide sequence ID" value="NZ_JAQQXP010000001.1"/>
</dbReference>
<feature type="domain" description="PglD N-terminal" evidence="4">
    <location>
        <begin position="3"/>
        <end position="82"/>
    </location>
</feature>
<dbReference type="InterPro" id="IPR011004">
    <property type="entry name" value="Trimer_LpxA-like_sf"/>
</dbReference>
<protein>
    <submittedName>
        <fullName evidence="5">Acetyltransferase</fullName>
    </submittedName>
</protein>
<keyword evidence="3" id="KW-0677">Repeat</keyword>
<accession>A0ABT5L0D4</accession>
<dbReference type="Pfam" id="PF17836">
    <property type="entry name" value="PglD_N"/>
    <property type="match status" value="1"/>
</dbReference>
<proteinExistence type="inferred from homology"/>
<dbReference type="PROSITE" id="PS00101">
    <property type="entry name" value="HEXAPEP_TRANSFERASES"/>
    <property type="match status" value="1"/>
</dbReference>
<keyword evidence="2" id="KW-0808">Transferase</keyword>
<comment type="similarity">
    <text evidence="1">Belongs to the transferase hexapeptide repeat family.</text>
</comment>
<dbReference type="InterPro" id="IPR050179">
    <property type="entry name" value="Trans_hexapeptide_repeat"/>
</dbReference>
<reference evidence="5 6" key="1">
    <citation type="submission" date="2022-10" db="EMBL/GenBank/DDBJ databases">
        <title>Alteromonas sp. chi3 Genome sequencing.</title>
        <authorList>
            <person name="Park S."/>
        </authorList>
    </citation>
    <scope>NUCLEOTIDE SEQUENCE [LARGE SCALE GENOMIC DNA]</scope>
    <source>
        <strain evidence="6">chi3</strain>
    </source>
</reference>
<sequence length="220" mass="22713">MENIIIIGAGGHAKVIIDIVEQIQTLNISGIIAPHLQKGTIFMGYPALGRDADLPQLVTKHQISGAIVAIGDNTSRQKVAETARQLCPNLKFVTAVHPTATLAADVIIGEGTVVMAGSVVNPGVQVGSFCIINTLSSVDHECKLADYASLGPRATLGGNCTVGASSMIGLGAILCHGVSVGTHTVIGAGSLVNKDVGSSVIAYGQPARVIRSRQPDERYL</sequence>
<dbReference type="PANTHER" id="PTHR43300:SF7">
    <property type="entry name" value="UDP-N-ACETYLBACILLOSAMINE N-ACETYLTRANSFERASE"/>
    <property type="match status" value="1"/>
</dbReference>
<evidence type="ECO:0000259" key="4">
    <source>
        <dbReference type="Pfam" id="PF17836"/>
    </source>
</evidence>
<dbReference type="SUPFAM" id="SSF51161">
    <property type="entry name" value="Trimeric LpxA-like enzymes"/>
    <property type="match status" value="1"/>
</dbReference>
<evidence type="ECO:0000313" key="5">
    <source>
        <dbReference type="EMBL" id="MDC8830475.1"/>
    </source>
</evidence>
<dbReference type="Proteomes" id="UP001218788">
    <property type="component" value="Unassembled WGS sequence"/>
</dbReference>
<dbReference type="PANTHER" id="PTHR43300">
    <property type="entry name" value="ACETYLTRANSFERASE"/>
    <property type="match status" value="1"/>
</dbReference>
<organism evidence="5 6">
    <name type="scientific">Alteromonas gilva</name>
    <dbReference type="NCBI Taxonomy" id="2987522"/>
    <lineage>
        <taxon>Bacteria</taxon>
        <taxon>Pseudomonadati</taxon>
        <taxon>Pseudomonadota</taxon>
        <taxon>Gammaproteobacteria</taxon>
        <taxon>Alteromonadales</taxon>
        <taxon>Alteromonadaceae</taxon>
        <taxon>Alteromonas/Salinimonas group</taxon>
        <taxon>Alteromonas</taxon>
    </lineage>
</organism>
<evidence type="ECO:0000256" key="3">
    <source>
        <dbReference type="ARBA" id="ARBA00022737"/>
    </source>
</evidence>
<dbReference type="Gene3D" id="3.40.50.20">
    <property type="match status" value="1"/>
</dbReference>
<dbReference type="EMBL" id="JAQQXP010000001">
    <property type="protein sequence ID" value="MDC8830475.1"/>
    <property type="molecule type" value="Genomic_DNA"/>
</dbReference>
<keyword evidence="6" id="KW-1185">Reference proteome</keyword>
<evidence type="ECO:0000256" key="2">
    <source>
        <dbReference type="ARBA" id="ARBA00022679"/>
    </source>
</evidence>
<dbReference type="InterPro" id="IPR018357">
    <property type="entry name" value="Hexapep_transf_CS"/>
</dbReference>
<gene>
    <name evidence="5" type="ORF">OIK42_06815</name>
</gene>